<keyword evidence="10" id="KW-1185">Reference proteome</keyword>
<evidence type="ECO:0000256" key="1">
    <source>
        <dbReference type="ARBA" id="ARBA00004167"/>
    </source>
</evidence>
<organism evidence="9 10">
    <name type="scientific">Gigaspora rosea</name>
    <dbReference type="NCBI Taxonomy" id="44941"/>
    <lineage>
        <taxon>Eukaryota</taxon>
        <taxon>Fungi</taxon>
        <taxon>Fungi incertae sedis</taxon>
        <taxon>Mucoromycota</taxon>
        <taxon>Glomeromycotina</taxon>
        <taxon>Glomeromycetes</taxon>
        <taxon>Diversisporales</taxon>
        <taxon>Gigasporaceae</taxon>
        <taxon>Gigaspora</taxon>
    </lineage>
</organism>
<keyword evidence="3" id="KW-0732">Signal</keyword>
<comment type="caution">
    <text evidence="9">The sequence shown here is derived from an EMBL/GenBank/DDBJ whole genome shotgun (WGS) entry which is preliminary data.</text>
</comment>
<dbReference type="PROSITE" id="PS51212">
    <property type="entry name" value="WSC"/>
    <property type="match status" value="1"/>
</dbReference>
<dbReference type="Pfam" id="PF01822">
    <property type="entry name" value="WSC"/>
    <property type="match status" value="1"/>
</dbReference>
<accession>A0A397TTQ0</accession>
<protein>
    <recommendedName>
        <fullName evidence="8">WSC domain-containing protein</fullName>
    </recommendedName>
</protein>
<keyword evidence="2 7" id="KW-0812">Transmembrane</keyword>
<gene>
    <name evidence="9" type="ORF">C2G38_2127438</name>
</gene>
<name>A0A397TTQ0_9GLOM</name>
<keyword evidence="6" id="KW-0325">Glycoprotein</keyword>
<evidence type="ECO:0000256" key="2">
    <source>
        <dbReference type="ARBA" id="ARBA00022692"/>
    </source>
</evidence>
<dbReference type="EMBL" id="QKWP01003081">
    <property type="protein sequence ID" value="RIB01515.1"/>
    <property type="molecule type" value="Genomic_DNA"/>
</dbReference>
<dbReference type="InterPro" id="IPR051836">
    <property type="entry name" value="Kremen_rcpt"/>
</dbReference>
<dbReference type="GO" id="GO:0005886">
    <property type="term" value="C:plasma membrane"/>
    <property type="evidence" value="ECO:0007669"/>
    <property type="project" value="TreeGrafter"/>
</dbReference>
<evidence type="ECO:0000256" key="5">
    <source>
        <dbReference type="ARBA" id="ARBA00023136"/>
    </source>
</evidence>
<keyword evidence="4 7" id="KW-1133">Transmembrane helix</keyword>
<evidence type="ECO:0000256" key="4">
    <source>
        <dbReference type="ARBA" id="ARBA00022989"/>
    </source>
</evidence>
<evidence type="ECO:0000256" key="3">
    <source>
        <dbReference type="ARBA" id="ARBA00022729"/>
    </source>
</evidence>
<feature type="domain" description="WSC" evidence="8">
    <location>
        <begin position="1"/>
        <end position="67"/>
    </location>
</feature>
<dbReference type="PANTHER" id="PTHR24269:SF16">
    <property type="entry name" value="PROTEIN SLG1"/>
    <property type="match status" value="1"/>
</dbReference>
<evidence type="ECO:0000259" key="8">
    <source>
        <dbReference type="PROSITE" id="PS51212"/>
    </source>
</evidence>
<dbReference type="AlphaFoldDB" id="A0A397TTQ0"/>
<evidence type="ECO:0000256" key="6">
    <source>
        <dbReference type="ARBA" id="ARBA00023180"/>
    </source>
</evidence>
<keyword evidence="5 7" id="KW-0472">Membrane</keyword>
<reference evidence="9 10" key="1">
    <citation type="submission" date="2018-06" db="EMBL/GenBank/DDBJ databases">
        <title>Comparative genomics reveals the genomic features of Rhizophagus irregularis, R. cerebriforme, R. diaphanum and Gigaspora rosea, and their symbiotic lifestyle signature.</title>
        <authorList>
            <person name="Morin E."/>
            <person name="San Clemente H."/>
            <person name="Chen E.C.H."/>
            <person name="De La Providencia I."/>
            <person name="Hainaut M."/>
            <person name="Kuo A."/>
            <person name="Kohler A."/>
            <person name="Murat C."/>
            <person name="Tang N."/>
            <person name="Roy S."/>
            <person name="Loubradou J."/>
            <person name="Henrissat B."/>
            <person name="Grigoriev I.V."/>
            <person name="Corradi N."/>
            <person name="Roux C."/>
            <person name="Martin F.M."/>
        </authorList>
    </citation>
    <scope>NUCLEOTIDE SEQUENCE [LARGE SCALE GENOMIC DNA]</scope>
    <source>
        <strain evidence="9 10">DAOM 194757</strain>
    </source>
</reference>
<dbReference type="SMART" id="SM00321">
    <property type="entry name" value="WSC"/>
    <property type="match status" value="1"/>
</dbReference>
<evidence type="ECO:0000313" key="10">
    <source>
        <dbReference type="Proteomes" id="UP000266673"/>
    </source>
</evidence>
<evidence type="ECO:0000256" key="7">
    <source>
        <dbReference type="SAM" id="Phobius"/>
    </source>
</evidence>
<comment type="subcellular location">
    <subcellularLocation>
        <location evidence="1">Membrane</location>
        <topology evidence="1">Single-pass membrane protein</topology>
    </subcellularLocation>
</comment>
<evidence type="ECO:0000313" key="9">
    <source>
        <dbReference type="EMBL" id="RIB01515.1"/>
    </source>
</evidence>
<dbReference type="Proteomes" id="UP000266673">
    <property type="component" value="Unassembled WGS sequence"/>
</dbReference>
<dbReference type="InterPro" id="IPR002889">
    <property type="entry name" value="WSC_carb-bd"/>
</dbReference>
<dbReference type="OrthoDB" id="5985073at2759"/>
<proteinExistence type="predicted"/>
<dbReference type="PANTHER" id="PTHR24269">
    <property type="entry name" value="KREMEN PROTEIN"/>
    <property type="match status" value="1"/>
</dbReference>
<feature type="transmembrane region" description="Helical" evidence="7">
    <location>
        <begin position="76"/>
        <end position="95"/>
    </location>
</feature>
<sequence length="122" mass="13549">MTVDKCIDFCRQNNFAYAGLEIGTRCSCANNYDHINQISSDQCSTSCVGNNQQICGGPLTLSVYSVPTENKPPLQIIFPCVIGGVILSVIAWIIYKYDRLIFSCCRKLMSPKPHLEPVEQPT</sequence>
<dbReference type="STRING" id="44941.A0A397TTQ0"/>